<dbReference type="EMBL" id="JBBNAF010000027">
    <property type="protein sequence ID" value="KAK9082382.1"/>
    <property type="molecule type" value="Genomic_DNA"/>
</dbReference>
<protein>
    <submittedName>
        <fullName evidence="2">Uncharacterized protein</fullName>
    </submittedName>
</protein>
<dbReference type="AlphaFoldDB" id="A0AAP0E110"/>
<evidence type="ECO:0000313" key="3">
    <source>
        <dbReference type="Proteomes" id="UP001420932"/>
    </source>
</evidence>
<dbReference type="Proteomes" id="UP001420932">
    <property type="component" value="Unassembled WGS sequence"/>
</dbReference>
<gene>
    <name evidence="2" type="ORF">Syun_031985</name>
</gene>
<feature type="compositionally biased region" description="Polar residues" evidence="1">
    <location>
        <begin position="25"/>
        <end position="42"/>
    </location>
</feature>
<feature type="compositionally biased region" description="Basic and acidic residues" evidence="1">
    <location>
        <begin position="1"/>
        <end position="17"/>
    </location>
</feature>
<evidence type="ECO:0000256" key="1">
    <source>
        <dbReference type="SAM" id="MobiDB-lite"/>
    </source>
</evidence>
<keyword evidence="3" id="KW-1185">Reference proteome</keyword>
<accession>A0AAP0E110</accession>
<name>A0AAP0E110_9MAGN</name>
<evidence type="ECO:0000313" key="2">
    <source>
        <dbReference type="EMBL" id="KAK9082382.1"/>
    </source>
</evidence>
<sequence>MMGERGNETFGMDREKLPPAPPTTSFPSRSSGDSVPSFSQNKFARPRRIRPPSFLLPGTPYEFNDSGPREETSERNPTLQVLYGQESLLAILYRPPTAVLPFWLGGAELGSTL</sequence>
<feature type="region of interest" description="Disordered" evidence="1">
    <location>
        <begin position="1"/>
        <end position="76"/>
    </location>
</feature>
<comment type="caution">
    <text evidence="2">The sequence shown here is derived from an EMBL/GenBank/DDBJ whole genome shotgun (WGS) entry which is preliminary data.</text>
</comment>
<proteinExistence type="predicted"/>
<reference evidence="2 3" key="1">
    <citation type="submission" date="2024-01" db="EMBL/GenBank/DDBJ databases">
        <title>Genome assemblies of Stephania.</title>
        <authorList>
            <person name="Yang L."/>
        </authorList>
    </citation>
    <scope>NUCLEOTIDE SEQUENCE [LARGE SCALE GENOMIC DNA]</scope>
    <source>
        <strain evidence="2">YNDBR</strain>
        <tissue evidence="2">Leaf</tissue>
    </source>
</reference>
<organism evidence="2 3">
    <name type="scientific">Stephania yunnanensis</name>
    <dbReference type="NCBI Taxonomy" id="152371"/>
    <lineage>
        <taxon>Eukaryota</taxon>
        <taxon>Viridiplantae</taxon>
        <taxon>Streptophyta</taxon>
        <taxon>Embryophyta</taxon>
        <taxon>Tracheophyta</taxon>
        <taxon>Spermatophyta</taxon>
        <taxon>Magnoliopsida</taxon>
        <taxon>Ranunculales</taxon>
        <taxon>Menispermaceae</taxon>
        <taxon>Menispermoideae</taxon>
        <taxon>Cissampelideae</taxon>
        <taxon>Stephania</taxon>
    </lineage>
</organism>